<organism evidence="8 9">
    <name type="scientific">ssRNA phage SRR6960507_6</name>
    <dbReference type="NCBI Taxonomy" id="2786516"/>
    <lineage>
        <taxon>Viruses</taxon>
        <taxon>Riboviria</taxon>
        <taxon>Orthornavirae</taxon>
        <taxon>Lenarviricota</taxon>
        <taxon>Leviviricetes</taxon>
        <taxon>Norzivirales</taxon>
        <taxon>Fiersviridae</taxon>
        <taxon>Sehpovirus</taxon>
        <taxon>Sehpovirus borboradaptatum</taxon>
    </lineage>
</organism>
<dbReference type="Proteomes" id="UP000681464">
    <property type="component" value="Segment"/>
</dbReference>
<dbReference type="GO" id="GO:0039666">
    <property type="term" value="P:virion attachment to host cell pilus"/>
    <property type="evidence" value="ECO:0007669"/>
    <property type="project" value="UniProtKB-KW"/>
</dbReference>
<evidence type="ECO:0000256" key="2">
    <source>
        <dbReference type="ARBA" id="ARBA00022581"/>
    </source>
</evidence>
<dbReference type="RefSeq" id="YP_010769854.1">
    <property type="nucleotide sequence ID" value="NC_074091.1"/>
</dbReference>
<proteinExistence type="inferred from homology"/>
<keyword evidence="6" id="KW-1160">Virus entry into host cell</keyword>
<evidence type="ECO:0000313" key="8">
    <source>
        <dbReference type="EMBL" id="DAD50621.1"/>
    </source>
</evidence>
<keyword evidence="3" id="KW-1161">Viral attachment to host cell</keyword>
<evidence type="ECO:0000256" key="6">
    <source>
        <dbReference type="ARBA" id="ARBA00023296"/>
    </source>
</evidence>
<evidence type="ECO:0000256" key="5">
    <source>
        <dbReference type="ARBA" id="ARBA00023104"/>
    </source>
</evidence>
<name>A0A8S5KZW2_9VIRU</name>
<protein>
    <submittedName>
        <fullName evidence="8">Maturation protein</fullName>
    </submittedName>
</protein>
<dbReference type="KEGG" id="vg:80398992"/>
<keyword evidence="2" id="KW-0945">Host-virus interaction</keyword>
<evidence type="ECO:0000256" key="7">
    <source>
        <dbReference type="ARBA" id="ARBA00035110"/>
    </source>
</evidence>
<reference evidence="8" key="1">
    <citation type="submission" date="2020-09" db="EMBL/GenBank/DDBJ databases">
        <title>Leviviricetes taxonomy.</title>
        <authorList>
            <person name="Stockdale S.R."/>
            <person name="Callanan J."/>
            <person name="Adriaenssens E.M."/>
            <person name="Kuhn J.H."/>
            <person name="Rumnieks J."/>
            <person name="Shkoporov A."/>
            <person name="Draper L.A."/>
            <person name="Ross P."/>
            <person name="Hill C."/>
        </authorList>
    </citation>
    <scope>NUCLEOTIDE SEQUENCE</scope>
</reference>
<dbReference type="InterPro" id="IPR005563">
    <property type="entry name" value="A_protein"/>
</dbReference>
<keyword evidence="9" id="KW-1185">Reference proteome</keyword>
<comment type="similarity">
    <text evidence="7">Belongs to the Leviviricetes maturation protein family.</text>
</comment>
<gene>
    <name evidence="8" type="primary">SRR6960507_6_1</name>
</gene>
<dbReference type="GeneID" id="80398992"/>
<evidence type="ECO:0000313" key="9">
    <source>
        <dbReference type="Proteomes" id="UP000681464"/>
    </source>
</evidence>
<sequence length="396" mass="44814">MSRSSPEIVTVPIVKTHASNYDSSYTRLLGNAEAYRREYTGTVTPGFFTKSARERKKLPINDYKVTYTKRNSTYYHETGYAKYYGAEYSTSESWSNFLFNLGSPSVTHLNEAYTKARARCAASASKMSVNLAQMMGEMHQTANLVTKTAHRLVSLAVAIRKADLSYLMRHYNGATRKFASKMRSTPESERLATYWLEYQYGWKPLIQDVYGCFTLLSEHLQTDLWHGFASGSATHKTSESDVSYWVTTTKSHQTKVSIKLRYTMDDSDRVALSTTGLDNPALLAWELLPYSFVVDWFVPVGNYLEALNAFAGYKFYDGYVSYSSKLLYTEDRNRSWSTPTSYFTTSGFGSHRSEEYKRVKLGAFPGVGNLTVKNPLGGEPIARFVTSLALLRTAFK</sequence>
<keyword evidence="5" id="KW-1175">Viral attachment to host cell pilus</keyword>
<evidence type="ECO:0000256" key="1">
    <source>
        <dbReference type="ARBA" id="ARBA00004328"/>
    </source>
</evidence>
<evidence type="ECO:0000256" key="3">
    <source>
        <dbReference type="ARBA" id="ARBA00022804"/>
    </source>
</evidence>
<dbReference type="GO" id="GO:0044423">
    <property type="term" value="C:virion component"/>
    <property type="evidence" value="ECO:0007669"/>
    <property type="project" value="UniProtKB-KW"/>
</dbReference>
<dbReference type="EMBL" id="BK013577">
    <property type="protein sequence ID" value="DAD50621.1"/>
    <property type="molecule type" value="Genomic_RNA"/>
</dbReference>
<comment type="subcellular location">
    <subcellularLocation>
        <location evidence="1">Virion</location>
    </subcellularLocation>
</comment>
<evidence type="ECO:0000256" key="4">
    <source>
        <dbReference type="ARBA" id="ARBA00022844"/>
    </source>
</evidence>
<accession>A0A8S5KZW2</accession>
<dbReference type="Pfam" id="PF03863">
    <property type="entry name" value="Phage_mat-A"/>
    <property type="match status" value="2"/>
</dbReference>
<keyword evidence="4" id="KW-0946">Virion</keyword>